<dbReference type="AlphaFoldDB" id="A0A9D9DVD9"/>
<evidence type="ECO:0000313" key="1">
    <source>
        <dbReference type="EMBL" id="MBO8434822.1"/>
    </source>
</evidence>
<sequence length="220" mass="24943">MRVLVIAPHPDDEIIGVGGTMANRVLNGDEVYVCVVTKGCEPLFSRESVKNVRNECVLADKLLGVKETIFLDFPAVMLETVPRYELNGKISEVIQKIKPDEVYIPHRGDMQIDHQIVVDASMVALRPKYEHKVKRIYAYETLSETGWNIPNVQNEFIPNVYEDISNTLDKKLEAMNIFKSQLGEFPDARSIEAIKSLAKYRGAMVNVKSAESFMLIREIK</sequence>
<protein>
    <submittedName>
        <fullName evidence="1">PIG-L family deacetylase</fullName>
    </submittedName>
</protein>
<gene>
    <name evidence="1" type="ORF">IAC55_05840</name>
</gene>
<accession>A0A9D9DVD9</accession>
<dbReference type="InterPro" id="IPR003737">
    <property type="entry name" value="GlcNAc_PI_deacetylase-related"/>
</dbReference>
<evidence type="ECO:0000313" key="2">
    <source>
        <dbReference type="Proteomes" id="UP000823611"/>
    </source>
</evidence>
<dbReference type="Gene3D" id="3.40.50.10320">
    <property type="entry name" value="LmbE-like"/>
    <property type="match status" value="1"/>
</dbReference>
<proteinExistence type="predicted"/>
<reference evidence="1" key="2">
    <citation type="journal article" date="2021" name="PeerJ">
        <title>Extensive microbial diversity within the chicken gut microbiome revealed by metagenomics and culture.</title>
        <authorList>
            <person name="Gilroy R."/>
            <person name="Ravi A."/>
            <person name="Getino M."/>
            <person name="Pursley I."/>
            <person name="Horton D.L."/>
            <person name="Alikhan N.F."/>
            <person name="Baker D."/>
            <person name="Gharbi K."/>
            <person name="Hall N."/>
            <person name="Watson M."/>
            <person name="Adriaenssens E.M."/>
            <person name="Foster-Nyarko E."/>
            <person name="Jarju S."/>
            <person name="Secka A."/>
            <person name="Antonio M."/>
            <person name="Oren A."/>
            <person name="Chaudhuri R.R."/>
            <person name="La Ragione R."/>
            <person name="Hildebrand F."/>
            <person name="Pallen M.J."/>
        </authorList>
    </citation>
    <scope>NUCLEOTIDE SEQUENCE</scope>
    <source>
        <strain evidence="1">F6-4510</strain>
    </source>
</reference>
<reference evidence="1" key="1">
    <citation type="submission" date="2020-10" db="EMBL/GenBank/DDBJ databases">
        <authorList>
            <person name="Gilroy R."/>
        </authorList>
    </citation>
    <scope>NUCLEOTIDE SEQUENCE</scope>
    <source>
        <strain evidence="1">F6-4510</strain>
    </source>
</reference>
<dbReference type="GO" id="GO:0016811">
    <property type="term" value="F:hydrolase activity, acting on carbon-nitrogen (but not peptide) bonds, in linear amides"/>
    <property type="evidence" value="ECO:0007669"/>
    <property type="project" value="TreeGrafter"/>
</dbReference>
<organism evidence="1 2">
    <name type="scientific">Candidatus Fimicola merdigallinarum</name>
    <dbReference type="NCBI Taxonomy" id="2840819"/>
    <lineage>
        <taxon>Bacteria</taxon>
        <taxon>Bacillati</taxon>
        <taxon>Bacillota</taxon>
        <taxon>Clostridia</taxon>
        <taxon>Lachnospirales</taxon>
        <taxon>Lachnospiraceae</taxon>
        <taxon>Lachnospiraceae incertae sedis</taxon>
        <taxon>Candidatus Fimicola</taxon>
    </lineage>
</organism>
<dbReference type="SUPFAM" id="SSF102588">
    <property type="entry name" value="LmbE-like"/>
    <property type="match status" value="1"/>
</dbReference>
<dbReference type="PANTHER" id="PTHR12993:SF11">
    <property type="entry name" value="N-ACETYLGLUCOSAMINYL-PHOSPHATIDYLINOSITOL DE-N-ACETYLASE"/>
    <property type="match status" value="1"/>
</dbReference>
<dbReference type="EMBL" id="JADIMX010000109">
    <property type="protein sequence ID" value="MBO8434822.1"/>
    <property type="molecule type" value="Genomic_DNA"/>
</dbReference>
<name>A0A9D9DVD9_9FIRM</name>
<comment type="caution">
    <text evidence="1">The sequence shown here is derived from an EMBL/GenBank/DDBJ whole genome shotgun (WGS) entry which is preliminary data.</text>
</comment>
<dbReference type="InterPro" id="IPR024078">
    <property type="entry name" value="LmbE-like_dom_sf"/>
</dbReference>
<dbReference type="PANTHER" id="PTHR12993">
    <property type="entry name" value="N-ACETYLGLUCOSAMINYL-PHOSPHATIDYLINOSITOL DE-N-ACETYLASE-RELATED"/>
    <property type="match status" value="1"/>
</dbReference>
<dbReference type="Proteomes" id="UP000823611">
    <property type="component" value="Unassembled WGS sequence"/>
</dbReference>
<dbReference type="Pfam" id="PF02585">
    <property type="entry name" value="PIG-L"/>
    <property type="match status" value="1"/>
</dbReference>